<feature type="chain" id="PRO_5004847142" description="HYR domain-containing protein" evidence="1">
    <location>
        <begin position="32"/>
        <end position="1326"/>
    </location>
</feature>
<feature type="domain" description="Ig-like" evidence="3">
    <location>
        <begin position="579"/>
        <end position="631"/>
    </location>
</feature>
<evidence type="ECO:0000259" key="3">
    <source>
        <dbReference type="Pfam" id="PF13750"/>
    </source>
</evidence>
<feature type="signal peptide" evidence="1">
    <location>
        <begin position="1"/>
        <end position="31"/>
    </location>
</feature>
<dbReference type="OrthoDB" id="3193440at2"/>
<evidence type="ECO:0000256" key="1">
    <source>
        <dbReference type="SAM" id="SignalP"/>
    </source>
</evidence>
<keyword evidence="6" id="KW-1185">Reference proteome</keyword>
<proteinExistence type="predicted"/>
<evidence type="ECO:0000313" key="6">
    <source>
        <dbReference type="Proteomes" id="UP000018896"/>
    </source>
</evidence>
<dbReference type="NCBIfam" id="NF038114">
    <property type="entry name" value="rightmost"/>
    <property type="match status" value="1"/>
</dbReference>
<organism evidence="5 6">
    <name type="scientific">Halalkalibacter akibai (strain ATCC 43226 / DSM 21942 / CIP 109018 / JCM 9157 / 1139)</name>
    <name type="common">Bacillus akibai</name>
    <dbReference type="NCBI Taxonomy" id="1236973"/>
    <lineage>
        <taxon>Bacteria</taxon>
        <taxon>Bacillati</taxon>
        <taxon>Bacillota</taxon>
        <taxon>Bacilli</taxon>
        <taxon>Bacillales</taxon>
        <taxon>Bacillaceae</taxon>
        <taxon>Halalkalibacter</taxon>
    </lineage>
</organism>
<reference evidence="5 6" key="1">
    <citation type="journal article" date="2014" name="Genome Announc.">
        <title>Draft Genome Sequences of Three Alkaliphilic Bacillus Strains, Bacillus wakoensis JCM 9140T, Bacillus akibai JCM 9157T, and Bacillus hemicellulosilyticus JCM 9152T.</title>
        <authorList>
            <person name="Yuki M."/>
            <person name="Oshima K."/>
            <person name="Suda W."/>
            <person name="Oshida Y."/>
            <person name="Kitamura K."/>
            <person name="Iida T."/>
            <person name="Hattori M."/>
            <person name="Ohkuma M."/>
        </authorList>
    </citation>
    <scope>NUCLEOTIDE SEQUENCE [LARGE SCALE GENOMIC DNA]</scope>
    <source>
        <strain evidence="5 6">JCM 9157</strain>
    </source>
</reference>
<keyword evidence="1" id="KW-0732">Signal</keyword>
<dbReference type="Pfam" id="PF19077">
    <property type="entry name" value="Big_13"/>
    <property type="match status" value="1"/>
</dbReference>
<dbReference type="eggNOG" id="COG2885">
    <property type="taxonomic scope" value="Bacteria"/>
</dbReference>
<sequence length="1326" mass="144173">MKRKLNMFRKTMLLFIVFLVSGLLPTAAALAAELVATATAEFVAEVENGHVIVEQGSENDFKINLSVVNDKDGSNANATFTVDTKYVINANQHSTTAPSQPISFNGNNTTGETKATISVSNNAKLGEHLIPIRVNITSNHNQNKLNNTVPDYIKVKVIPSDTVEPVVTINNPSNNGFYKSSALPEKPEFTVADDSSYTTMISGYSTDNGTHTVTVTATDAFGNVGKASVTYTVDNQAPVITSPLVDGGVYNSEYLSSFEDGIYYEIDEPHLLDYSAASLVFDKEGSQTVEINARDKAGNEAKKSITYIVDNEVPSISFKFNHQGFYTSAEFAKFNPYYEIDDDNLDTKSIEADEASLLEEIHSVTVSATDLAGNSNSGSASYTIDNTAPSVTIHLEDDKYYNEQTLSAVGEFYSVTDINLESVVPSGFETADGEHNASVTATDKADNKTTRTVTYHVDTLAPVITIDAEKFANGGFYTASYLNSLTNFFTIVELNLDEDSVSVSPFNSGEGTHTFNVNAIDKAGNPASTSIRYTVDNTKPEIEFNLVNNGFYKSENLPEEYFTTSDNNEVVSVVADELETSEGTHTLTVTAMDAAGNSTTEAITYTVDDTAPEVTITAPEDGRFYKSEDLPENVVFDVEEEHDYTTNVIGWNNYAEIEHTVTVTATDVAGNIGQASVTYTVDNTEPVITSTLVDGGVYNAETLEGLGQYYNVTDLNLVEDSVSASELQLEEGTYKAVITAVDKAGNDARKEINYTVDNTVPEILFTFEDEGHYTLEAFEEFNPYYEVDDDNLIEDSIEVQGLNFVEGEHTLTVSASDLAGNENEQSATYTIDDTKPEVTVTLEEGNYYNLEALEALGQYWTATDDNLYDVDATPLATTDGPHTATVTAIDKAGNETSVSVQYHIDNTPPEIIIDQGKIKDGGFYNADYLRSLSNVYRINDANPASDNATPFVLTEGTHDYTVTATDKAGNTNSLTISYTVDNTPPTLTFNLVANGVYNSQSLNTIGAYFTVTDNHHEFILEADDLVTNGDGTYKLDVIATDLAGNETTGSITYTLDNTAPEVTFNLENGKHYTSEAFNKALDGHKHYYKATDKHSVTVEADELETSEGTHTLEVTATDVAGNSTTESITYTIDNTSPVINGVNGLKDGQRFLVGQRVSLTPDVTEDNPESVTFAEELDTSKTGVHSYTVTATDKAGNSATRSFTYQVYEYSGVLQPINQNGNSTFKRNSTIPVKFQIADGTKNVSDAKSTLHLVHVGSGSNSEPVEVTSTSAASTGNEFRYDAKDNQYIFNLSTKNLEEGQYRAVITIELDGVKTIKESQTFSIRR</sequence>
<feature type="domain" description="Bacterial Ig-like" evidence="4">
    <location>
        <begin position="1063"/>
        <end position="1134"/>
    </location>
</feature>
<evidence type="ECO:0000259" key="4">
    <source>
        <dbReference type="Pfam" id="PF19077"/>
    </source>
</evidence>
<dbReference type="EMBL" id="BAUV01000013">
    <property type="protein sequence ID" value="GAE35034.1"/>
    <property type="molecule type" value="Genomic_DNA"/>
</dbReference>
<evidence type="ECO:0000259" key="2">
    <source>
        <dbReference type="Pfam" id="PF12245"/>
    </source>
</evidence>
<protein>
    <recommendedName>
        <fullName evidence="7">HYR domain-containing protein</fullName>
    </recommendedName>
</protein>
<dbReference type="Proteomes" id="UP000018896">
    <property type="component" value="Unassembled WGS sequence"/>
</dbReference>
<dbReference type="Gene3D" id="2.60.40.10">
    <property type="entry name" value="Immunoglobulins"/>
    <property type="match status" value="6"/>
</dbReference>
<name>W4QUN1_HALA3</name>
<comment type="caution">
    <text evidence="5">The sequence shown here is derived from an EMBL/GenBank/DDBJ whole genome shotgun (WGS) entry which is preliminary data.</text>
</comment>
<dbReference type="RefSeq" id="WP_035664222.1">
    <property type="nucleotide sequence ID" value="NZ_BAUV01000013.1"/>
</dbReference>
<evidence type="ECO:0008006" key="7">
    <source>
        <dbReference type="Google" id="ProtNLM"/>
    </source>
</evidence>
<dbReference type="InterPro" id="IPR013783">
    <property type="entry name" value="Ig-like_fold"/>
</dbReference>
<feature type="domain" description="Ig-like" evidence="2">
    <location>
        <begin position="874"/>
        <end position="905"/>
    </location>
</feature>
<dbReference type="Pfam" id="PF12245">
    <property type="entry name" value="Big_3_2"/>
    <property type="match status" value="1"/>
</dbReference>
<accession>W4QUN1</accession>
<evidence type="ECO:0000313" key="5">
    <source>
        <dbReference type="EMBL" id="GAE35034.1"/>
    </source>
</evidence>
<dbReference type="InterPro" id="IPR022038">
    <property type="entry name" value="Ig-like_bact"/>
</dbReference>
<dbReference type="PANTHER" id="PTHR24273">
    <property type="entry name" value="FI04643P-RELATED"/>
    <property type="match status" value="1"/>
</dbReference>
<gene>
    <name evidence="5" type="ORF">JCM9157_2127</name>
</gene>
<dbReference type="PANTHER" id="PTHR24273:SF32">
    <property type="entry name" value="HYALIN"/>
    <property type="match status" value="1"/>
</dbReference>
<dbReference type="Pfam" id="PF13750">
    <property type="entry name" value="Big_3_3"/>
    <property type="match status" value="1"/>
</dbReference>
<dbReference type="STRING" id="1236973.JCM9157_2127"/>
<dbReference type="InterPro" id="IPR044016">
    <property type="entry name" value="Big_13"/>
</dbReference>